<dbReference type="AlphaFoldDB" id="A0A1H3XF89"/>
<evidence type="ECO:0000313" key="1">
    <source>
        <dbReference type="EMBL" id="SDZ98067.1"/>
    </source>
</evidence>
<accession>A0A1H3XF89</accession>
<reference evidence="1 2" key="1">
    <citation type="submission" date="2016-10" db="EMBL/GenBank/DDBJ databases">
        <authorList>
            <person name="de Groot N.N."/>
        </authorList>
    </citation>
    <scope>NUCLEOTIDE SEQUENCE [LARGE SCALE GENOMIC DNA]</scope>
    <source>
        <strain evidence="1 2">Vu-144</strain>
    </source>
</reference>
<dbReference type="Proteomes" id="UP000199041">
    <property type="component" value="Unassembled WGS sequence"/>
</dbReference>
<keyword evidence="2" id="KW-1185">Reference proteome</keyword>
<name>A0A1H3XF89_9BACT</name>
<sequence length="50" mass="5912">MNNFAEIVYIEQFKKVTFYSISINGNPTLFDSFIEKHSVENKEKLYHILA</sequence>
<evidence type="ECO:0000313" key="2">
    <source>
        <dbReference type="Proteomes" id="UP000199041"/>
    </source>
</evidence>
<gene>
    <name evidence="1" type="ORF">SAMN05192529_105136</name>
</gene>
<organism evidence="1 2">
    <name type="scientific">Arachidicoccus rhizosphaerae</name>
    <dbReference type="NCBI Taxonomy" id="551991"/>
    <lineage>
        <taxon>Bacteria</taxon>
        <taxon>Pseudomonadati</taxon>
        <taxon>Bacteroidota</taxon>
        <taxon>Chitinophagia</taxon>
        <taxon>Chitinophagales</taxon>
        <taxon>Chitinophagaceae</taxon>
        <taxon>Arachidicoccus</taxon>
    </lineage>
</organism>
<dbReference type="EMBL" id="FNQY01000005">
    <property type="protein sequence ID" value="SDZ98067.1"/>
    <property type="molecule type" value="Genomic_DNA"/>
</dbReference>
<dbReference type="STRING" id="551991.SAMN05192529_105136"/>
<protein>
    <submittedName>
        <fullName evidence="1">Uncharacterized protein</fullName>
    </submittedName>
</protein>
<dbReference type="RefSeq" id="WP_170831165.1">
    <property type="nucleotide sequence ID" value="NZ_FNQY01000005.1"/>
</dbReference>
<proteinExistence type="predicted"/>